<sequence>MSVKLKLIQAGIGGHGQGVARHFVYPSPDFAFAGVIDLNPDALRAAGAEFGIPENRLYTDYRTAFAEAGADAVLIEVYSPAHYEIAKSALEHGLHVLIEKPFTLTLADARDLVDLAKKQERNIMINQNYRFNTLVMTLKRTLANGALGKLLFAESRFFRYHDGKPYQRAMDNYILLEMSVHHIDMIRFLLDTDIVAVNGRTWNDPDSGYQGDPHVQAAYDTEAGVPVFYLSSLLGQGVPDPWEGIWRFQFEKGSVHLDDRGDGYGVYVADAEQNIVKASPVASDKDGIHGVLAEFAASIRERRQPAVSGEDNLRTLAALLATAQSSREGRTVRLDEL</sequence>
<feature type="domain" description="Gfo/Idh/MocA-like oxidoreductase N-terminal" evidence="3">
    <location>
        <begin position="11"/>
        <end position="126"/>
    </location>
</feature>
<keyword evidence="6" id="KW-1185">Reference proteome</keyword>
<name>A0ABW2F592_9BACL</name>
<comment type="similarity">
    <text evidence="1">Belongs to the Gfo/Idh/MocA family.</text>
</comment>
<dbReference type="InterPro" id="IPR051317">
    <property type="entry name" value="Gfo/Idh/MocA_oxidoreduct"/>
</dbReference>
<dbReference type="Gene3D" id="3.30.360.10">
    <property type="entry name" value="Dihydrodipicolinate Reductase, domain 2"/>
    <property type="match status" value="1"/>
</dbReference>
<dbReference type="Gene3D" id="3.40.50.720">
    <property type="entry name" value="NAD(P)-binding Rossmann-like Domain"/>
    <property type="match status" value="1"/>
</dbReference>
<gene>
    <name evidence="5" type="ORF">ACFQMJ_07605</name>
</gene>
<dbReference type="Pfam" id="PF01408">
    <property type="entry name" value="GFO_IDH_MocA"/>
    <property type="match status" value="1"/>
</dbReference>
<dbReference type="InterPro" id="IPR036291">
    <property type="entry name" value="NAD(P)-bd_dom_sf"/>
</dbReference>
<accession>A0ABW2F592</accession>
<dbReference type="PANTHER" id="PTHR43708">
    <property type="entry name" value="CONSERVED EXPRESSED OXIDOREDUCTASE (EUROFUNG)"/>
    <property type="match status" value="1"/>
</dbReference>
<dbReference type="SUPFAM" id="SSF51735">
    <property type="entry name" value="NAD(P)-binding Rossmann-fold domains"/>
    <property type="match status" value="1"/>
</dbReference>
<keyword evidence="2" id="KW-0560">Oxidoreductase</keyword>
<feature type="domain" description="GFO/IDH/MocA-like oxidoreductase" evidence="4">
    <location>
        <begin position="136"/>
        <end position="234"/>
    </location>
</feature>
<dbReference type="InterPro" id="IPR000683">
    <property type="entry name" value="Gfo/Idh/MocA-like_OxRdtase_N"/>
</dbReference>
<dbReference type="Pfam" id="PF22725">
    <property type="entry name" value="GFO_IDH_MocA_C3"/>
    <property type="match status" value="1"/>
</dbReference>
<reference evidence="6" key="1">
    <citation type="journal article" date="2019" name="Int. J. Syst. Evol. Microbiol.">
        <title>The Global Catalogue of Microorganisms (GCM) 10K type strain sequencing project: providing services to taxonomists for standard genome sequencing and annotation.</title>
        <authorList>
            <consortium name="The Broad Institute Genomics Platform"/>
            <consortium name="The Broad Institute Genome Sequencing Center for Infectious Disease"/>
            <person name="Wu L."/>
            <person name="Ma J."/>
        </authorList>
    </citation>
    <scope>NUCLEOTIDE SEQUENCE [LARGE SCALE GENOMIC DNA]</scope>
    <source>
        <strain evidence="6">KCTC 12907</strain>
    </source>
</reference>
<evidence type="ECO:0000313" key="6">
    <source>
        <dbReference type="Proteomes" id="UP001596378"/>
    </source>
</evidence>
<evidence type="ECO:0000256" key="2">
    <source>
        <dbReference type="ARBA" id="ARBA00023002"/>
    </source>
</evidence>
<evidence type="ECO:0000313" key="5">
    <source>
        <dbReference type="EMBL" id="MFC7148385.1"/>
    </source>
</evidence>
<dbReference type="PANTHER" id="PTHR43708:SF5">
    <property type="entry name" value="CONSERVED EXPRESSED OXIDOREDUCTASE (EUROFUNG)-RELATED"/>
    <property type="match status" value="1"/>
</dbReference>
<dbReference type="Proteomes" id="UP001596378">
    <property type="component" value="Unassembled WGS sequence"/>
</dbReference>
<dbReference type="EMBL" id="JBHTAI010000004">
    <property type="protein sequence ID" value="MFC7148385.1"/>
    <property type="molecule type" value="Genomic_DNA"/>
</dbReference>
<evidence type="ECO:0000259" key="4">
    <source>
        <dbReference type="Pfam" id="PF22725"/>
    </source>
</evidence>
<dbReference type="InterPro" id="IPR055170">
    <property type="entry name" value="GFO_IDH_MocA-like_dom"/>
</dbReference>
<evidence type="ECO:0000259" key="3">
    <source>
        <dbReference type="Pfam" id="PF01408"/>
    </source>
</evidence>
<protein>
    <submittedName>
        <fullName evidence="5">Gfo/Idh/MocA family protein</fullName>
    </submittedName>
</protein>
<proteinExistence type="inferred from homology"/>
<dbReference type="SUPFAM" id="SSF55347">
    <property type="entry name" value="Glyceraldehyde-3-phosphate dehydrogenase-like, C-terminal domain"/>
    <property type="match status" value="1"/>
</dbReference>
<organism evidence="5 6">
    <name type="scientific">Cohnella cellulosilytica</name>
    <dbReference type="NCBI Taxonomy" id="986710"/>
    <lineage>
        <taxon>Bacteria</taxon>
        <taxon>Bacillati</taxon>
        <taxon>Bacillota</taxon>
        <taxon>Bacilli</taxon>
        <taxon>Bacillales</taxon>
        <taxon>Paenibacillaceae</taxon>
        <taxon>Cohnella</taxon>
    </lineage>
</organism>
<evidence type="ECO:0000256" key="1">
    <source>
        <dbReference type="ARBA" id="ARBA00010928"/>
    </source>
</evidence>
<dbReference type="RefSeq" id="WP_378045310.1">
    <property type="nucleotide sequence ID" value="NZ_JBHMDN010000007.1"/>
</dbReference>
<comment type="caution">
    <text evidence="5">The sequence shown here is derived from an EMBL/GenBank/DDBJ whole genome shotgun (WGS) entry which is preliminary data.</text>
</comment>